<evidence type="ECO:0000313" key="3">
    <source>
        <dbReference type="Proteomes" id="UP000566819"/>
    </source>
</evidence>
<feature type="region of interest" description="Disordered" evidence="1">
    <location>
        <begin position="128"/>
        <end position="161"/>
    </location>
</feature>
<feature type="region of interest" description="Disordered" evidence="1">
    <location>
        <begin position="203"/>
        <end position="226"/>
    </location>
</feature>
<name>A0A8H4RL24_9HELO</name>
<evidence type="ECO:0000256" key="1">
    <source>
        <dbReference type="SAM" id="MobiDB-lite"/>
    </source>
</evidence>
<gene>
    <name evidence="2" type="ORF">G7Y89_g7318</name>
</gene>
<feature type="compositionally biased region" description="Low complexity" evidence="1">
    <location>
        <begin position="20"/>
        <end position="38"/>
    </location>
</feature>
<dbReference type="Proteomes" id="UP000566819">
    <property type="component" value="Unassembled WGS sequence"/>
</dbReference>
<dbReference type="EMBL" id="JAAMPI010000507">
    <property type="protein sequence ID" value="KAF4630820.1"/>
    <property type="molecule type" value="Genomic_DNA"/>
</dbReference>
<dbReference type="AlphaFoldDB" id="A0A8H4RL24"/>
<feature type="region of interest" description="Disordered" evidence="1">
    <location>
        <begin position="20"/>
        <end position="67"/>
    </location>
</feature>
<accession>A0A8H4RL24</accession>
<evidence type="ECO:0000313" key="2">
    <source>
        <dbReference type="EMBL" id="KAF4630820.1"/>
    </source>
</evidence>
<proteinExistence type="predicted"/>
<feature type="compositionally biased region" description="Acidic residues" evidence="1">
    <location>
        <begin position="40"/>
        <end position="50"/>
    </location>
</feature>
<feature type="compositionally biased region" description="Basic residues" evidence="1">
    <location>
        <begin position="133"/>
        <end position="153"/>
    </location>
</feature>
<reference evidence="2 3" key="1">
    <citation type="submission" date="2020-03" db="EMBL/GenBank/DDBJ databases">
        <title>Draft Genome Sequence of Cudoniella acicularis.</title>
        <authorList>
            <person name="Buettner E."/>
            <person name="Kellner H."/>
        </authorList>
    </citation>
    <scope>NUCLEOTIDE SEQUENCE [LARGE SCALE GENOMIC DNA]</scope>
    <source>
        <strain evidence="2 3">DSM 108380</strain>
    </source>
</reference>
<comment type="caution">
    <text evidence="2">The sequence shown here is derived from an EMBL/GenBank/DDBJ whole genome shotgun (WGS) entry which is preliminary data.</text>
</comment>
<keyword evidence="3" id="KW-1185">Reference proteome</keyword>
<organism evidence="2 3">
    <name type="scientific">Cudoniella acicularis</name>
    <dbReference type="NCBI Taxonomy" id="354080"/>
    <lineage>
        <taxon>Eukaryota</taxon>
        <taxon>Fungi</taxon>
        <taxon>Dikarya</taxon>
        <taxon>Ascomycota</taxon>
        <taxon>Pezizomycotina</taxon>
        <taxon>Leotiomycetes</taxon>
        <taxon>Helotiales</taxon>
        <taxon>Tricladiaceae</taxon>
        <taxon>Cudoniella</taxon>
    </lineage>
</organism>
<protein>
    <submittedName>
        <fullName evidence="2">Uncharacterized protein</fullName>
    </submittedName>
</protein>
<sequence>MIAGITEQITTDTKIHQEFSASKSSAALATTTAAPSPSVDEFEGLEDEPPTETTSAPPEEETLDPPVYTEADLIKPQPLCDSIFEWLTFNLAEQEKLDITSDPVLLTKDLEAKTKGLQDLQVELIMKSMKQPSKSKRSTAKTKKASKPKKMKSKSTFSKTDVAEKAEKTLDFDVDEQGVLIFKVGRDGKLPSEEEILAFIEKNKAERAAEDDSAGKEDKKHKKDEL</sequence>